<dbReference type="EMBL" id="BMEC01000009">
    <property type="protein sequence ID" value="GGC41451.1"/>
    <property type="molecule type" value="Genomic_DNA"/>
</dbReference>
<dbReference type="InterPro" id="IPR043135">
    <property type="entry name" value="Fur_C"/>
</dbReference>
<keyword evidence="6" id="KW-0804">Transcription</keyword>
<dbReference type="PANTHER" id="PTHR33202:SF22">
    <property type="entry name" value="HYDROGEN PEROXIDE SENSITIVE REPRESSOR"/>
    <property type="match status" value="1"/>
</dbReference>
<dbReference type="InterPro" id="IPR036388">
    <property type="entry name" value="WH-like_DNA-bd_sf"/>
</dbReference>
<accession>A0ABQ1MNF3</accession>
<dbReference type="SUPFAM" id="SSF46785">
    <property type="entry name" value="Winged helix' DNA-binding domain"/>
    <property type="match status" value="1"/>
</dbReference>
<protein>
    <submittedName>
        <fullName evidence="7">Fur family transcriptional regulator</fullName>
    </submittedName>
</protein>
<evidence type="ECO:0000256" key="6">
    <source>
        <dbReference type="ARBA" id="ARBA00023163"/>
    </source>
</evidence>
<dbReference type="InterPro" id="IPR036390">
    <property type="entry name" value="WH_DNA-bd_sf"/>
</dbReference>
<organism evidence="7 8">
    <name type="scientific">Marivirga lumbricoides</name>
    <dbReference type="NCBI Taxonomy" id="1046115"/>
    <lineage>
        <taxon>Bacteria</taxon>
        <taxon>Pseudomonadati</taxon>
        <taxon>Bacteroidota</taxon>
        <taxon>Cytophagia</taxon>
        <taxon>Cytophagales</taxon>
        <taxon>Marivirgaceae</taxon>
        <taxon>Marivirga</taxon>
    </lineage>
</organism>
<evidence type="ECO:0000256" key="5">
    <source>
        <dbReference type="ARBA" id="ARBA00023125"/>
    </source>
</evidence>
<comment type="similarity">
    <text evidence="1">Belongs to the Fur family.</text>
</comment>
<proteinExistence type="inferred from homology"/>
<evidence type="ECO:0000256" key="4">
    <source>
        <dbReference type="ARBA" id="ARBA00023015"/>
    </source>
</evidence>
<evidence type="ECO:0000313" key="7">
    <source>
        <dbReference type="EMBL" id="GGC41451.1"/>
    </source>
</evidence>
<dbReference type="Gene3D" id="3.30.1490.190">
    <property type="match status" value="1"/>
</dbReference>
<evidence type="ECO:0000256" key="3">
    <source>
        <dbReference type="ARBA" id="ARBA00022833"/>
    </source>
</evidence>
<keyword evidence="8" id="KW-1185">Reference proteome</keyword>
<dbReference type="Gene3D" id="1.10.10.10">
    <property type="entry name" value="Winged helix-like DNA-binding domain superfamily/Winged helix DNA-binding domain"/>
    <property type="match status" value="1"/>
</dbReference>
<evidence type="ECO:0000256" key="1">
    <source>
        <dbReference type="ARBA" id="ARBA00007957"/>
    </source>
</evidence>
<keyword evidence="4" id="KW-0805">Transcription regulation</keyword>
<dbReference type="Proteomes" id="UP000636010">
    <property type="component" value="Unassembled WGS sequence"/>
</dbReference>
<reference evidence="8" key="1">
    <citation type="journal article" date="2019" name="Int. J. Syst. Evol. Microbiol.">
        <title>The Global Catalogue of Microorganisms (GCM) 10K type strain sequencing project: providing services to taxonomists for standard genome sequencing and annotation.</title>
        <authorList>
            <consortium name="The Broad Institute Genomics Platform"/>
            <consortium name="The Broad Institute Genome Sequencing Center for Infectious Disease"/>
            <person name="Wu L."/>
            <person name="Ma J."/>
        </authorList>
    </citation>
    <scope>NUCLEOTIDE SEQUENCE [LARGE SCALE GENOMIC DNA]</scope>
    <source>
        <strain evidence="8">CGMCC 1.10832</strain>
    </source>
</reference>
<comment type="caution">
    <text evidence="7">The sequence shown here is derived from an EMBL/GenBank/DDBJ whole genome shotgun (WGS) entry which is preliminary data.</text>
</comment>
<evidence type="ECO:0000313" key="8">
    <source>
        <dbReference type="Proteomes" id="UP000636010"/>
    </source>
</evidence>
<sequence length="140" mass="16120">MNNHKLAEDLLTSHGLRRTQIRLEILQLFMQQDHALSVNDLEKMVKSSHDRVTLYRALNSFEENGILHQTPDKSGNMRYALCAEGCSGHHHKDEHAHFICDECNQTYCLQEVKIPDVKLSDDYQLNSVSYTMNGICKDCQ</sequence>
<dbReference type="InterPro" id="IPR002481">
    <property type="entry name" value="FUR"/>
</dbReference>
<dbReference type="PANTHER" id="PTHR33202">
    <property type="entry name" value="ZINC UPTAKE REGULATION PROTEIN"/>
    <property type="match status" value="1"/>
</dbReference>
<keyword evidence="2" id="KW-0678">Repressor</keyword>
<keyword evidence="5" id="KW-0238">DNA-binding</keyword>
<keyword evidence="3" id="KW-0862">Zinc</keyword>
<dbReference type="Pfam" id="PF01475">
    <property type="entry name" value="FUR"/>
    <property type="match status" value="1"/>
</dbReference>
<gene>
    <name evidence="7" type="ORF">GCM10011506_28780</name>
</gene>
<name>A0ABQ1MNF3_9BACT</name>
<evidence type="ECO:0000256" key="2">
    <source>
        <dbReference type="ARBA" id="ARBA00022491"/>
    </source>
</evidence>